<dbReference type="Proteomes" id="UP001401887">
    <property type="component" value="Unassembled WGS sequence"/>
</dbReference>
<keyword evidence="3" id="KW-1185">Reference proteome</keyword>
<dbReference type="RefSeq" id="WP_345468258.1">
    <property type="nucleotide sequence ID" value="NZ_BAABRP010000028.1"/>
</dbReference>
<name>A0ABP9WC89_9DEIO</name>
<evidence type="ECO:0000313" key="2">
    <source>
        <dbReference type="EMBL" id="GAA5514949.1"/>
    </source>
</evidence>
<dbReference type="EMBL" id="BAABRP010000028">
    <property type="protein sequence ID" value="GAA5514949.1"/>
    <property type="molecule type" value="Genomic_DNA"/>
</dbReference>
<feature type="signal peptide" evidence="1">
    <location>
        <begin position="1"/>
        <end position="17"/>
    </location>
</feature>
<evidence type="ECO:0008006" key="4">
    <source>
        <dbReference type="Google" id="ProtNLM"/>
    </source>
</evidence>
<protein>
    <recommendedName>
        <fullName evidence="4">DUF3108 domain-containing protein</fullName>
    </recommendedName>
</protein>
<organism evidence="2 3">
    <name type="scientific">Deinococcus carri</name>
    <dbReference type="NCBI Taxonomy" id="1211323"/>
    <lineage>
        <taxon>Bacteria</taxon>
        <taxon>Thermotogati</taxon>
        <taxon>Deinococcota</taxon>
        <taxon>Deinococci</taxon>
        <taxon>Deinococcales</taxon>
        <taxon>Deinococcaceae</taxon>
        <taxon>Deinococcus</taxon>
    </lineage>
</organism>
<accession>A0ABP9WC89</accession>
<sequence>MKRLFLPFLLVTSTAHAAEVDCSTIQLFDLHILFYKEKAVFPEPAKKVALDLTTLKSPFTGCGATFTTKNKGEVITIQAEKRPYLGILTNHFRQPSSINLSLDLLDSRGNTSEGLEIDLTLMDIYTTYDASISVKPVMYKNTAVGVKVDGGKIQPLFWSGESFKVPISKKAKVVDFYVKTDLRTSWQRVSVNLAVPKITVYRKAAFPAK</sequence>
<proteinExistence type="predicted"/>
<evidence type="ECO:0000313" key="3">
    <source>
        <dbReference type="Proteomes" id="UP001401887"/>
    </source>
</evidence>
<comment type="caution">
    <text evidence="2">The sequence shown here is derived from an EMBL/GenBank/DDBJ whole genome shotgun (WGS) entry which is preliminary data.</text>
</comment>
<feature type="chain" id="PRO_5047123251" description="DUF3108 domain-containing protein" evidence="1">
    <location>
        <begin position="18"/>
        <end position="209"/>
    </location>
</feature>
<keyword evidence="1" id="KW-0732">Signal</keyword>
<reference evidence="2 3" key="1">
    <citation type="submission" date="2024-02" db="EMBL/GenBank/DDBJ databases">
        <title>Deinococcus carri NBRC 110142.</title>
        <authorList>
            <person name="Ichikawa N."/>
            <person name="Katano-Makiyama Y."/>
            <person name="Hidaka K."/>
        </authorList>
    </citation>
    <scope>NUCLEOTIDE SEQUENCE [LARGE SCALE GENOMIC DNA]</scope>
    <source>
        <strain evidence="2 3">NBRC 110142</strain>
    </source>
</reference>
<gene>
    <name evidence="2" type="ORF">Dcar01_03713</name>
</gene>
<evidence type="ECO:0000256" key="1">
    <source>
        <dbReference type="SAM" id="SignalP"/>
    </source>
</evidence>